<reference evidence="1" key="8">
    <citation type="journal article" date="2005" name="Science">
        <title>Antisense Transcription in the Mammalian Transcriptome.</title>
        <authorList>
            <consortium name="RIKEN Genome Exploration Research Group and Genome Science Group (Genome Network Project Core Group) and the FANTOM Consortium"/>
        </authorList>
    </citation>
    <scope>NUCLEOTIDE SEQUENCE</scope>
    <source>
        <strain evidence="1">C57BL/6J</strain>
        <tissue evidence="1">Testis</tissue>
    </source>
</reference>
<dbReference type="AlphaFoldDB" id="Q9D4U6"/>
<evidence type="ECO:0000313" key="1">
    <source>
        <dbReference type="EMBL" id="BAB30127.1"/>
    </source>
</evidence>
<proteinExistence type="evidence at transcript level"/>
<evidence type="ECO:0000313" key="2">
    <source>
        <dbReference type="MGI" id="MGI:1922533"/>
    </source>
</evidence>
<dbReference type="AGR" id="MGI:1922533"/>
<reference evidence="1" key="6">
    <citation type="journal article" date="2002" name="Nature">
        <title>Analysis of the mouse transcriptome based on functional annotation of 60,770 full-length cDNAs.</title>
        <authorList>
            <consortium name="The FANTOM Consortium and the RIKEN Genome Exploration Research Group Phase I and II Team"/>
        </authorList>
    </citation>
    <scope>NUCLEOTIDE SEQUENCE</scope>
    <source>
        <strain evidence="1">C57BL/6J</strain>
        <tissue evidence="1">Testis</tissue>
    </source>
</reference>
<reference evidence="1" key="2">
    <citation type="journal article" date="2000" name="Genome Res.">
        <title>Normalization and subtraction of cap-trapper-selected cDNAs to prepare full-length cDNA libraries for rapid discovery of new genes.</title>
        <authorList>
            <person name="Carninci P."/>
            <person name="Shibata Y."/>
            <person name="Hayatsu N."/>
            <person name="Sugahara Y."/>
            <person name="Shibata K."/>
            <person name="Itoh M."/>
            <person name="Konno H."/>
            <person name="Okazaki Y."/>
            <person name="Muramatsu M."/>
            <person name="Hayashizaki Y."/>
        </authorList>
    </citation>
    <scope>NUCLEOTIDE SEQUENCE</scope>
    <source>
        <strain evidence="1">C57BL/6J</strain>
        <tissue evidence="1">Testis</tissue>
    </source>
</reference>
<protein>
    <submittedName>
        <fullName evidence="1">Uncharacterized protein</fullName>
    </submittedName>
</protein>
<reference evidence="1" key="7">
    <citation type="journal article" date="2005" name="Science">
        <title>The Transcriptional Landscape of the Mammalian Genome.</title>
        <authorList>
            <consortium name="The FANTOM Consortium"/>
            <consortium name="Riken Genome Exploration Research Group and Genome Science Group (Genome Network Project Core Group)"/>
        </authorList>
    </citation>
    <scope>NUCLEOTIDE SEQUENCE</scope>
    <source>
        <strain evidence="1">C57BL/6J</strain>
        <tissue evidence="1">Testis</tissue>
    </source>
</reference>
<reference evidence="1" key="3">
    <citation type="journal article" date="2000" name="Genome Res.">
        <title>RIKEN integrated sequence analysis (RISA) system--384-format sequencing pipeline with 384 multicapillary sequencer.</title>
        <authorList>
            <person name="Shibata K."/>
            <person name="Itoh M."/>
            <person name="Aizawa K."/>
            <person name="Nagaoka S."/>
            <person name="Sasaki N."/>
            <person name="Carninci P."/>
            <person name="Konno H."/>
            <person name="Akiyama J."/>
            <person name="Nishi K."/>
            <person name="Kitsunai T."/>
            <person name="Tashiro H."/>
            <person name="Itoh M."/>
            <person name="Sumi N."/>
            <person name="Ishii Y."/>
            <person name="Nakamura S."/>
            <person name="Hazama M."/>
            <person name="Nishine T."/>
            <person name="Harada A."/>
            <person name="Yamamoto R."/>
            <person name="Matsumoto H."/>
            <person name="Sakaguchi S."/>
            <person name="Ikegami T."/>
            <person name="Kashiwagi K."/>
            <person name="Fujiwake S."/>
            <person name="Inoue K."/>
            <person name="Togawa Y."/>
            <person name="Izawa M."/>
            <person name="Ohara E."/>
            <person name="Watahiki M."/>
            <person name="Yoneda Y."/>
            <person name="Ishikawa T."/>
            <person name="Ozawa K."/>
            <person name="Tanaka T."/>
            <person name="Matsuura S."/>
            <person name="Kawai J."/>
            <person name="Okazaki Y."/>
            <person name="Muramatsu M."/>
            <person name="Inoue Y."/>
            <person name="Kira A."/>
            <person name="Hayashizaki Y."/>
        </authorList>
    </citation>
    <scope>NUCLEOTIDE SEQUENCE</scope>
    <source>
        <strain evidence="1">C57BL/6J</strain>
        <tissue evidence="1">Testis</tissue>
    </source>
</reference>
<name>Q9D4U6_MOUSE</name>
<dbReference type="MGI" id="MGI:1922533">
    <property type="gene designation" value="4930556L07Rik"/>
</dbReference>
<dbReference type="EMBL" id="AK016149">
    <property type="protein sequence ID" value="BAB30127.1"/>
    <property type="molecule type" value="mRNA"/>
</dbReference>
<sequence length="108" mass="12020">MSLGVGGVCMLVLISLSCLGLFLYLALPEVPPTDAFKIAHSIWIFPALTSEFRGGFPQTRTNAVRGMDLECLLVIHTIRCLPRDINRAGSHLRKEGLFCLCFLGKEWR</sequence>
<gene>
    <name evidence="2" type="primary">4930556L07Rik</name>
</gene>
<reference evidence="1" key="4">
    <citation type="submission" date="2000-07" db="EMBL/GenBank/DDBJ databases">
        <authorList>
            <person name="Adachi J."/>
            <person name="Aizawa K."/>
            <person name="Akahira S."/>
            <person name="Akimura T."/>
            <person name="Arai A."/>
            <person name="Aono H."/>
            <person name="Arakawa T."/>
            <person name="Bono H."/>
            <person name="Carninci P."/>
            <person name="Fukuda S."/>
            <person name="Fukunishi Y."/>
            <person name="Furuno M."/>
            <person name="Hanagaki T."/>
            <person name="Hara A."/>
            <person name="Hayatsu N."/>
            <person name="Hiramoto K."/>
            <person name="Hiraoka T."/>
            <person name="Hori F."/>
            <person name="Imotani K."/>
            <person name="Ishii Y."/>
            <person name="Itoh M."/>
            <person name="Izawa M."/>
            <person name="Kasukawa T."/>
            <person name="Kato H."/>
            <person name="Kawai J."/>
            <person name="Kojima Y."/>
            <person name="Konno H."/>
            <person name="Kouda M."/>
            <person name="Koya S."/>
            <person name="Kurihara C."/>
            <person name="Matsuyama T."/>
            <person name="Miyazaki A."/>
            <person name="Nishi K."/>
            <person name="Nomura K."/>
            <person name="Numazaki R."/>
            <person name="Ohno M."/>
            <person name="Okazaki Y."/>
            <person name="Okido T."/>
            <person name="Owa C."/>
            <person name="Saito H."/>
            <person name="Saito R."/>
            <person name="Sakai C."/>
            <person name="Sakai K."/>
            <person name="Sano H."/>
            <person name="Sasaki D."/>
            <person name="Shibata K."/>
            <person name="Shibata Y."/>
            <person name="Shinagawa A."/>
            <person name="Shiraki T."/>
            <person name="Sogabe Y."/>
            <person name="Suzuki H."/>
            <person name="Tagami M."/>
            <person name="Tagawa A."/>
            <person name="Takahashi F."/>
            <person name="Tanaka T."/>
            <person name="Tejima Y."/>
            <person name="Toya T."/>
            <person name="Yamamura T."/>
            <person name="Yasunishi A."/>
            <person name="Yoshida K."/>
            <person name="Yoshino M."/>
            <person name="Muramatsu M."/>
            <person name="Hayashizaki Y."/>
        </authorList>
    </citation>
    <scope>NUCLEOTIDE SEQUENCE</scope>
    <source>
        <strain evidence="1">C57BL/6J</strain>
        <tissue evidence="1">Testis</tissue>
    </source>
</reference>
<reference evidence="1" key="5">
    <citation type="journal article" date="2001" name="Nature">
        <title>Functional annotation of a full-length mouse cDNA collection.</title>
        <authorList>
            <consortium name="The RIKEN Genome Exploration Research Group Phase II Team and the FANTOM Consortium"/>
        </authorList>
    </citation>
    <scope>NUCLEOTIDE SEQUENCE</scope>
    <source>
        <strain evidence="1">C57BL/6J</strain>
        <tissue evidence="1">Testis</tissue>
    </source>
</reference>
<organism evidence="1">
    <name type="scientific">Mus musculus</name>
    <name type="common">Mouse</name>
    <dbReference type="NCBI Taxonomy" id="10090"/>
    <lineage>
        <taxon>Eukaryota</taxon>
        <taxon>Metazoa</taxon>
        <taxon>Chordata</taxon>
        <taxon>Craniata</taxon>
        <taxon>Vertebrata</taxon>
        <taxon>Euteleostomi</taxon>
        <taxon>Mammalia</taxon>
        <taxon>Eutheria</taxon>
        <taxon>Euarchontoglires</taxon>
        <taxon>Glires</taxon>
        <taxon>Rodentia</taxon>
        <taxon>Myomorpha</taxon>
        <taxon>Muroidea</taxon>
        <taxon>Muridae</taxon>
        <taxon>Murinae</taxon>
        <taxon>Mus</taxon>
        <taxon>Mus</taxon>
    </lineage>
</organism>
<reference evidence="1" key="1">
    <citation type="journal article" date="1999" name="Methods Enzymol.">
        <title>High-efficiency full-length cDNA cloning.</title>
        <authorList>
            <person name="Carninci P."/>
            <person name="Hayashizaki Y."/>
        </authorList>
    </citation>
    <scope>NUCLEOTIDE SEQUENCE</scope>
    <source>
        <strain evidence="1">C57BL/6J</strain>
        <tissue evidence="1">Testis</tissue>
    </source>
</reference>
<accession>Q9D4U6</accession>